<dbReference type="SUPFAM" id="SSF55073">
    <property type="entry name" value="Nucleotide cyclase"/>
    <property type="match status" value="1"/>
</dbReference>
<dbReference type="InterPro" id="IPR052155">
    <property type="entry name" value="Biofilm_reg_signaling"/>
</dbReference>
<dbReference type="EMBL" id="VOQS01000003">
    <property type="protein sequence ID" value="TXC84688.1"/>
    <property type="molecule type" value="Genomic_DNA"/>
</dbReference>
<dbReference type="Gene3D" id="3.30.70.270">
    <property type="match status" value="1"/>
</dbReference>
<evidence type="ECO:0000313" key="5">
    <source>
        <dbReference type="Proteomes" id="UP001481677"/>
    </source>
</evidence>
<dbReference type="InterPro" id="IPR029787">
    <property type="entry name" value="Nucleotide_cyclase"/>
</dbReference>
<keyword evidence="2" id="KW-0808">Transferase</keyword>
<dbReference type="AlphaFoldDB" id="A0A5C6VNE4"/>
<dbReference type="CDD" id="cd01949">
    <property type="entry name" value="GGDEF"/>
    <property type="match status" value="1"/>
</dbReference>
<evidence type="ECO:0000313" key="2">
    <source>
        <dbReference type="EMBL" id="MEM5342889.1"/>
    </source>
</evidence>
<reference evidence="3 4" key="1">
    <citation type="journal article" date="2018" name="Int. J. Syst. Evol. Microbiol.">
        <title>Paraburkholderia azotifigens sp. nov., a nitrogen-fixing bacterium isolated from paddy soil.</title>
        <authorList>
            <person name="Choi G.M."/>
            <person name="Im W.T."/>
        </authorList>
    </citation>
    <scope>NUCLEOTIDE SEQUENCE [LARGE SCALE GENOMIC DNA]</scope>
    <source>
        <strain evidence="3 4">NF 2-5-3</strain>
    </source>
</reference>
<dbReference type="InterPro" id="IPR035965">
    <property type="entry name" value="PAS-like_dom_sf"/>
</dbReference>
<protein>
    <submittedName>
        <fullName evidence="2">Diguanylate cyclase</fullName>
        <ecNumber evidence="2">2.7.7.65</ecNumber>
    </submittedName>
    <submittedName>
        <fullName evidence="3">GGDEF domain-containing protein</fullName>
    </submittedName>
</protein>
<keyword evidence="5" id="KW-1185">Reference proteome</keyword>
<dbReference type="Pfam" id="PF00990">
    <property type="entry name" value="GGDEF"/>
    <property type="match status" value="1"/>
</dbReference>
<reference evidence="3" key="2">
    <citation type="submission" date="2019-08" db="EMBL/GenBank/DDBJ databases">
        <authorList>
            <person name="Im W.-T."/>
        </authorList>
    </citation>
    <scope>NUCLEOTIDE SEQUENCE</scope>
    <source>
        <strain evidence="3">NF 2-5-3</strain>
    </source>
</reference>
<dbReference type="SUPFAM" id="SSF55785">
    <property type="entry name" value="PYP-like sensor domain (PAS domain)"/>
    <property type="match status" value="1"/>
</dbReference>
<dbReference type="Gene3D" id="3.30.450.20">
    <property type="entry name" value="PAS domain"/>
    <property type="match status" value="1"/>
</dbReference>
<comment type="caution">
    <text evidence="3">The sequence shown here is derived from an EMBL/GenBank/DDBJ whole genome shotgun (WGS) entry which is preliminary data.</text>
</comment>
<dbReference type="InterPro" id="IPR043128">
    <property type="entry name" value="Rev_trsase/Diguanyl_cyclase"/>
</dbReference>
<dbReference type="SMART" id="SM00091">
    <property type="entry name" value="PAS"/>
    <property type="match status" value="1"/>
</dbReference>
<dbReference type="InterPro" id="IPR000160">
    <property type="entry name" value="GGDEF_dom"/>
</dbReference>
<dbReference type="EC" id="2.7.7.65" evidence="2"/>
<name>A0A5C6VNE4_9BURK</name>
<evidence type="ECO:0000313" key="4">
    <source>
        <dbReference type="Proteomes" id="UP000321776"/>
    </source>
</evidence>
<sequence length="295" mass="33334">MEDFQLLDHFTDGVMLLDRQWKFRNVDRAAARLLKRPSTELIGREIWAEYPDLVGSSYEKAYRQAARTGLPDTATEFYAPLDTWFEARAFPCEDGITVLVRDVTEARAMSVRLSEQATYDALTGLINWRELVIRLHRLIDDGTANSVDVLFIDLDRFKEINESFGHAAGEEVLRVIGERISGSLGERACASRIGGDEFVVLVVDAPEDEAARVARSIMVRMREHIETPSVRTSVSASIGLAQYSFAAANADQLLRNADTAMYQAKRLGGSHVRSFSKEDAQRLSHRLRRWPERLQ</sequence>
<dbReference type="InterPro" id="IPR000014">
    <property type="entry name" value="PAS"/>
</dbReference>
<organism evidence="3 4">
    <name type="scientific">Paraburkholderia azotifigens</name>
    <dbReference type="NCBI Taxonomy" id="2057004"/>
    <lineage>
        <taxon>Bacteria</taxon>
        <taxon>Pseudomonadati</taxon>
        <taxon>Pseudomonadota</taxon>
        <taxon>Betaproteobacteria</taxon>
        <taxon>Burkholderiales</taxon>
        <taxon>Burkholderiaceae</taxon>
        <taxon>Paraburkholderia</taxon>
    </lineage>
</organism>
<accession>A0A5C6VNE4</accession>
<dbReference type="NCBIfam" id="TIGR00254">
    <property type="entry name" value="GGDEF"/>
    <property type="match status" value="1"/>
</dbReference>
<dbReference type="SMART" id="SM00267">
    <property type="entry name" value="GGDEF"/>
    <property type="match status" value="1"/>
</dbReference>
<keyword evidence="2" id="KW-0548">Nucleotidyltransferase</keyword>
<dbReference type="Proteomes" id="UP000321776">
    <property type="component" value="Unassembled WGS sequence"/>
</dbReference>
<dbReference type="InterPro" id="IPR013656">
    <property type="entry name" value="PAS_4"/>
</dbReference>
<dbReference type="PANTHER" id="PTHR44757">
    <property type="entry name" value="DIGUANYLATE CYCLASE DGCP"/>
    <property type="match status" value="1"/>
</dbReference>
<dbReference type="EMBL" id="JAZHGA010000019">
    <property type="protein sequence ID" value="MEM5342889.1"/>
    <property type="molecule type" value="Genomic_DNA"/>
</dbReference>
<dbReference type="Pfam" id="PF08448">
    <property type="entry name" value="PAS_4"/>
    <property type="match status" value="1"/>
</dbReference>
<reference evidence="2 5" key="3">
    <citation type="submission" date="2024-01" db="EMBL/GenBank/DDBJ databases">
        <title>The diversity of rhizobia nodulating Mimosa spp. in eleven states of Brazil covering several biomes is determined by host plant, location, and edaphic factors.</title>
        <authorList>
            <person name="Rouws L."/>
            <person name="Barauna A."/>
            <person name="Beukes C."/>
            <person name="De Faria S.M."/>
            <person name="Gross E."/>
            <person name="Dos Reis Junior F.B."/>
            <person name="Simon M."/>
            <person name="Maluk M."/>
            <person name="Odee D.W."/>
            <person name="Kenicer G."/>
            <person name="Young J.P.W."/>
            <person name="Reis V.M."/>
            <person name="Zilli J."/>
            <person name="James E.K."/>
        </authorList>
    </citation>
    <scope>NUCLEOTIDE SEQUENCE [LARGE SCALE GENOMIC DNA]</scope>
    <source>
        <strain evidence="2 5">JPY530</strain>
    </source>
</reference>
<evidence type="ECO:0000259" key="1">
    <source>
        <dbReference type="PROSITE" id="PS50887"/>
    </source>
</evidence>
<proteinExistence type="predicted"/>
<dbReference type="PANTHER" id="PTHR44757:SF2">
    <property type="entry name" value="BIOFILM ARCHITECTURE MAINTENANCE PROTEIN MBAA"/>
    <property type="match status" value="1"/>
</dbReference>
<evidence type="ECO:0000313" key="3">
    <source>
        <dbReference type="EMBL" id="TXC84688.1"/>
    </source>
</evidence>
<dbReference type="PROSITE" id="PS50887">
    <property type="entry name" value="GGDEF"/>
    <property type="match status" value="1"/>
</dbReference>
<feature type="domain" description="GGDEF" evidence="1">
    <location>
        <begin position="145"/>
        <end position="277"/>
    </location>
</feature>
<dbReference type="GO" id="GO:0052621">
    <property type="term" value="F:diguanylate cyclase activity"/>
    <property type="evidence" value="ECO:0007669"/>
    <property type="project" value="UniProtKB-EC"/>
</dbReference>
<dbReference type="Proteomes" id="UP001481677">
    <property type="component" value="Unassembled WGS sequence"/>
</dbReference>
<dbReference type="RefSeq" id="WP_147236661.1">
    <property type="nucleotide sequence ID" value="NZ_JAZHFZ010000018.1"/>
</dbReference>
<gene>
    <name evidence="3" type="ORF">FRZ40_31160</name>
    <name evidence="2" type="ORF">V4C56_25110</name>
</gene>